<evidence type="ECO:0000313" key="3">
    <source>
        <dbReference type="Proteomes" id="UP001303473"/>
    </source>
</evidence>
<sequence>MAAGHVIWFSHIISIPERAMRWRGSFIYYLLLKCAHSSTFFFTDGGGGGVCVWVLWMDGCRHVSRLLFFFFFCFLLSVWMERATFLFCYLFIYLFCFVSGSLPYFPRIYGTQARGVNIQVDLVTECSIFGLLFFFFAVFTYVKYPS</sequence>
<keyword evidence="3" id="KW-1185">Reference proteome</keyword>
<feature type="transmembrane region" description="Helical" evidence="1">
    <location>
        <begin position="86"/>
        <end position="106"/>
    </location>
</feature>
<feature type="transmembrane region" description="Helical" evidence="1">
    <location>
        <begin position="26"/>
        <end position="56"/>
    </location>
</feature>
<organism evidence="2 3">
    <name type="scientific">Diplogelasinospora grovesii</name>
    <dbReference type="NCBI Taxonomy" id="303347"/>
    <lineage>
        <taxon>Eukaryota</taxon>
        <taxon>Fungi</taxon>
        <taxon>Dikarya</taxon>
        <taxon>Ascomycota</taxon>
        <taxon>Pezizomycotina</taxon>
        <taxon>Sordariomycetes</taxon>
        <taxon>Sordariomycetidae</taxon>
        <taxon>Sordariales</taxon>
        <taxon>Diplogelasinosporaceae</taxon>
        <taxon>Diplogelasinospora</taxon>
    </lineage>
</organism>
<keyword evidence="1" id="KW-1133">Transmembrane helix</keyword>
<name>A0AAN6NHD9_9PEZI</name>
<comment type="caution">
    <text evidence="2">The sequence shown here is derived from an EMBL/GenBank/DDBJ whole genome shotgun (WGS) entry which is preliminary data.</text>
</comment>
<keyword evidence="1" id="KW-0472">Membrane</keyword>
<accession>A0AAN6NHD9</accession>
<dbReference type="Proteomes" id="UP001303473">
    <property type="component" value="Unassembled WGS sequence"/>
</dbReference>
<keyword evidence="1" id="KW-0812">Transmembrane</keyword>
<dbReference type="EMBL" id="MU853756">
    <property type="protein sequence ID" value="KAK3945179.1"/>
    <property type="molecule type" value="Genomic_DNA"/>
</dbReference>
<dbReference type="AlphaFoldDB" id="A0AAN6NHD9"/>
<evidence type="ECO:0000313" key="2">
    <source>
        <dbReference type="EMBL" id="KAK3945179.1"/>
    </source>
</evidence>
<reference evidence="3" key="1">
    <citation type="journal article" date="2023" name="Mol. Phylogenet. Evol.">
        <title>Genome-scale phylogeny and comparative genomics of the fungal order Sordariales.</title>
        <authorList>
            <person name="Hensen N."/>
            <person name="Bonometti L."/>
            <person name="Westerberg I."/>
            <person name="Brannstrom I.O."/>
            <person name="Guillou S."/>
            <person name="Cros-Aarteil S."/>
            <person name="Calhoun S."/>
            <person name="Haridas S."/>
            <person name="Kuo A."/>
            <person name="Mondo S."/>
            <person name="Pangilinan J."/>
            <person name="Riley R."/>
            <person name="LaButti K."/>
            <person name="Andreopoulos B."/>
            <person name="Lipzen A."/>
            <person name="Chen C."/>
            <person name="Yan M."/>
            <person name="Daum C."/>
            <person name="Ng V."/>
            <person name="Clum A."/>
            <person name="Steindorff A."/>
            <person name="Ohm R.A."/>
            <person name="Martin F."/>
            <person name="Silar P."/>
            <person name="Natvig D.O."/>
            <person name="Lalanne C."/>
            <person name="Gautier V."/>
            <person name="Ament-Velasquez S.L."/>
            <person name="Kruys A."/>
            <person name="Hutchinson M.I."/>
            <person name="Powell A.J."/>
            <person name="Barry K."/>
            <person name="Miller A.N."/>
            <person name="Grigoriev I.V."/>
            <person name="Debuchy R."/>
            <person name="Gladieux P."/>
            <person name="Hiltunen Thoren M."/>
            <person name="Johannesson H."/>
        </authorList>
    </citation>
    <scope>NUCLEOTIDE SEQUENCE [LARGE SCALE GENOMIC DNA]</scope>
    <source>
        <strain evidence="3">CBS 340.73</strain>
    </source>
</reference>
<proteinExistence type="predicted"/>
<protein>
    <submittedName>
        <fullName evidence="2">Uncharacterized protein</fullName>
    </submittedName>
</protein>
<feature type="transmembrane region" description="Helical" evidence="1">
    <location>
        <begin position="62"/>
        <end position="79"/>
    </location>
</feature>
<feature type="transmembrane region" description="Helical" evidence="1">
    <location>
        <begin position="118"/>
        <end position="142"/>
    </location>
</feature>
<evidence type="ECO:0000256" key="1">
    <source>
        <dbReference type="SAM" id="Phobius"/>
    </source>
</evidence>
<gene>
    <name evidence="2" type="ORF">QBC46DRAFT_134483</name>
</gene>